<comment type="caution">
    <text evidence="10">Lacks conserved residue(s) required for the propagation of feature annotation.</text>
</comment>
<comment type="cofactor">
    <cofactor evidence="10">
        <name>Mg(2+)</name>
        <dbReference type="ChEBI" id="CHEBI:18420"/>
    </cofactor>
    <text evidence="10">Binds 1 Mg(2+) ion per subunit.</text>
</comment>
<reference evidence="15 16" key="1">
    <citation type="submission" date="2015-03" db="EMBL/GenBank/DDBJ databases">
        <title>Genome sequence of Mycoplasma meleagridis strain ATCC 25294.</title>
        <authorList>
            <person name="Yacoub E."/>
            <person name="Blanchard A."/>
            <person name="Sirand-Pugnet P."/>
            <person name="Mardassi B.B.A."/>
        </authorList>
    </citation>
    <scope>NUCLEOTIDE SEQUENCE [LARGE SCALE GENOMIC DNA]</scope>
    <source>
        <strain evidence="15 16">ATCC 25294</strain>
    </source>
</reference>
<organism evidence="15 16">
    <name type="scientific">Mycoplasmopsis meleagridis ATCC 25294</name>
    <dbReference type="NCBI Taxonomy" id="1264554"/>
    <lineage>
        <taxon>Bacteria</taxon>
        <taxon>Bacillati</taxon>
        <taxon>Mycoplasmatota</taxon>
        <taxon>Mycoplasmoidales</taxon>
        <taxon>Metamycoplasmataceae</taxon>
        <taxon>Mycoplasmopsis</taxon>
    </lineage>
</organism>
<keyword evidence="16" id="KW-1185">Reference proteome</keyword>
<dbReference type="OrthoDB" id="9815296at2"/>
<dbReference type="InterPro" id="IPR042102">
    <property type="entry name" value="RNA_pol_Rpb1_3_sf"/>
</dbReference>
<dbReference type="InterPro" id="IPR007080">
    <property type="entry name" value="RNA_pol_Rpb1_1"/>
</dbReference>
<dbReference type="GO" id="GO:0008270">
    <property type="term" value="F:zinc ion binding"/>
    <property type="evidence" value="ECO:0007669"/>
    <property type="project" value="UniProtKB-UniRule"/>
</dbReference>
<dbReference type="GO" id="GO:0003899">
    <property type="term" value="F:DNA-directed RNA polymerase activity"/>
    <property type="evidence" value="ECO:0007669"/>
    <property type="project" value="UniProtKB-UniRule"/>
</dbReference>
<dbReference type="GO" id="GO:0003677">
    <property type="term" value="F:DNA binding"/>
    <property type="evidence" value="ECO:0007669"/>
    <property type="project" value="UniProtKB-UniRule"/>
</dbReference>
<dbReference type="Pfam" id="PF04997">
    <property type="entry name" value="RNA_pol_Rpb1_1"/>
    <property type="match status" value="1"/>
</dbReference>
<evidence type="ECO:0000256" key="6">
    <source>
        <dbReference type="ARBA" id="ARBA00022723"/>
    </source>
</evidence>
<dbReference type="GO" id="GO:0006351">
    <property type="term" value="P:DNA-templated transcription"/>
    <property type="evidence" value="ECO:0007669"/>
    <property type="project" value="UniProtKB-UniRule"/>
</dbReference>
<dbReference type="InterPro" id="IPR045867">
    <property type="entry name" value="DNA-dir_RpoC_beta_prime"/>
</dbReference>
<evidence type="ECO:0000256" key="10">
    <source>
        <dbReference type="HAMAP-Rule" id="MF_01322"/>
    </source>
</evidence>
<evidence type="ECO:0000256" key="3">
    <source>
        <dbReference type="ARBA" id="ARBA00022478"/>
    </source>
</evidence>
<dbReference type="Gene3D" id="1.10.1790.20">
    <property type="match status" value="1"/>
</dbReference>
<keyword evidence="12" id="KW-0175">Coiled coil</keyword>
<feature type="binding site" evidence="10">
    <location>
        <position position="541"/>
    </location>
    <ligand>
        <name>Mg(2+)</name>
        <dbReference type="ChEBI" id="CHEBI:18420"/>
    </ligand>
</feature>
<evidence type="ECO:0000256" key="9">
    <source>
        <dbReference type="ARBA" id="ARBA00048552"/>
    </source>
</evidence>
<proteinExistence type="inferred from homology"/>
<evidence type="ECO:0000256" key="7">
    <source>
        <dbReference type="ARBA" id="ARBA00022842"/>
    </source>
</evidence>
<evidence type="ECO:0000313" key="16">
    <source>
        <dbReference type="Proteomes" id="UP000033750"/>
    </source>
</evidence>
<dbReference type="CDD" id="cd02655">
    <property type="entry name" value="RNAP_beta'_C"/>
    <property type="match status" value="1"/>
</dbReference>
<evidence type="ECO:0000256" key="13">
    <source>
        <dbReference type="SAM" id="MobiDB-lite"/>
    </source>
</evidence>
<feature type="binding site" evidence="10">
    <location>
        <position position="543"/>
    </location>
    <ligand>
        <name>Mg(2+)</name>
        <dbReference type="ChEBI" id="CHEBI:18420"/>
    </ligand>
</feature>
<evidence type="ECO:0000256" key="5">
    <source>
        <dbReference type="ARBA" id="ARBA00022695"/>
    </source>
</evidence>
<evidence type="ECO:0000256" key="4">
    <source>
        <dbReference type="ARBA" id="ARBA00022679"/>
    </source>
</evidence>
<dbReference type="InterPro" id="IPR007081">
    <property type="entry name" value="RNA_pol_Rpb1_5"/>
</dbReference>
<feature type="binding site" evidence="10">
    <location>
        <position position="1100"/>
    </location>
    <ligand>
        <name>Zn(2+)</name>
        <dbReference type="ChEBI" id="CHEBI:29105"/>
        <label>2</label>
    </ligand>
</feature>
<dbReference type="Gene3D" id="1.10.274.100">
    <property type="entry name" value="RNA polymerase Rpb1, domain 3"/>
    <property type="match status" value="2"/>
</dbReference>
<dbReference type="RefSeq" id="WP_082065487.1">
    <property type="nucleotide sequence ID" value="NZ_JZXN01000014.1"/>
</dbReference>
<dbReference type="Pfam" id="PF04983">
    <property type="entry name" value="RNA_pol_Rpb1_3"/>
    <property type="match status" value="1"/>
</dbReference>
<feature type="binding site" evidence="10">
    <location>
        <position position="1107"/>
    </location>
    <ligand>
        <name>Zn(2+)</name>
        <dbReference type="ChEBI" id="CHEBI:29105"/>
        <label>2</label>
    </ligand>
</feature>
<evidence type="ECO:0000256" key="12">
    <source>
        <dbReference type="SAM" id="Coils"/>
    </source>
</evidence>
<evidence type="ECO:0000256" key="8">
    <source>
        <dbReference type="ARBA" id="ARBA00023163"/>
    </source>
</evidence>
<dbReference type="InterPro" id="IPR007066">
    <property type="entry name" value="RNA_pol_Rpb1_3"/>
</dbReference>
<keyword evidence="8 10" id="KW-0804">Transcription</keyword>
<dbReference type="HAMAP" id="MF_01322">
    <property type="entry name" value="RNApol_bact_RpoC"/>
    <property type="match status" value="1"/>
</dbReference>
<keyword evidence="4 10" id="KW-0808">Transferase</keyword>
<keyword evidence="6 10" id="KW-0479">Metal-binding</keyword>
<gene>
    <name evidence="10 15" type="primary">rpoC</name>
    <name evidence="15" type="ORF">MMELEA_03950</name>
</gene>
<dbReference type="EMBL" id="JZXN01000014">
    <property type="protein sequence ID" value="KKB26944.1"/>
    <property type="molecule type" value="Genomic_DNA"/>
</dbReference>
<sequence length="1514" mass="172502">MSNFMERKIYGRNAIEKITLSLATQKDVLEWSHGEVTKPETINYKSYKPEKEGLFDELIFGPTTDYKCPICGTKYKKSDENSECNKSELCKKYKPTILPKISRRSRMGHIHLVNPVVHFWFFKIDHSIISKLLGLRVAKTNRPVAKADLEKLIYYKSHIVLETGGLESLKKNSIIDISDAAIVYQEALYELKSKLDINDPDYQEKFETISETLEELQLFATSKVGKDYGVDFYEYNEIIEEFSDAKISTGSRAIEYLLKNLNLQEELEKVNSEINAINFQIQDNPNSNKLQERSKLYKRLNVINAFINSGQNPLDMLIYDLPVLPADLRPLIQLDGGRHSTSDINELYRRIIIRNNRLKKWDEDDAPMLIKQNEYRMIQEAVDSLIDNARKKPTPVSSKDGRPLKSISDALTGKKGRFRQNLLGKRVDYSGRSVIVVGPELKMHQVGIPREMAAKLFEPWIIKELIKGNNNINSIKAGKKAVENLDPIIWPYVEKAIEGRPVLLNRAPTLHRLSIQAFEPVLIRGKAIKLHPLTCTPFNADFDGDQMAVHVPISDEAVREARELMLASKNILGPKDGEPIINPGQDIILGLYYLTMENKNATGTGSYFSSFDEMMIAYENKKVHLHTRVVLPIEAVKKIYLNYSPKKKYIVSTVGKFIFNNAFPNSFEFIFGKFVNENGKEIVHTSKNIDEFDRYLLPYGANFKEEIDKMPINLALTKKDIANIVRRIYNDYVAVVNIENISNVINDINEIIQFNKLPEKLSELKDYKGQNLNGAHTQILAQIIKEEYKVINERFKQTYKKHNRSSWTVNEYTKLLDKVWFRYTNLVANILDTIKELGYYYSTISGTTIAVSDVLTHPETKRRIASGDEYIAKLRDYFYRGWITDDERYSLTIAKWSEIKDTIEKDLKSLTKEKPHNPLFMMFTSGARGNSSNFVQLAGMRGLMNNNTKILKADAENERVVRSTVEIPVKSSFLDGLTAYEFYSSTHGARKGLTDTALNTAKSGYLTRRLVDVAQSIVVKEENCGTDYGFEVKDIMDTKTNTIIESLAERIEGRFANKIIIHPLTGEVIVNDNQLITPEIAQKIINAGIKSVEIRSVLSCYTRNGVCKKCYGKDLALNRVVNIGEAVGVVAAQSIGEPGTQLTMRTFLTGGVAGVEDITGGFGRLMELIDAYDSPWGKPAIIADKYAKVIKIERLNNVTSNNANNLRIHLEFEDAQKQKVIEFIDTRSNRRLRVKEGQEVVPGQKIIEGPIILNELLKVADTRAVQNYLLKEIQRLYRLQGITISDKYIEIIIRQLLSKIIIIEPGDSQFHAGSLVDIFAYQKESARLIKEGKKPPFGEVKIKGAKKSPLLSDSFLASASYQETPKILVNASIAKRQDRLEGLKENIILGRKIPAGTNSAYEDGGKYDIRDSKSYFPNKYDPELDNAQSLDEFNKEFEDEINSALNNFALDLPFDEQTTEEEMKEIFKQNYFPNEKDDSEEELDLDDFDFDDNEEIDFEDLVNNTESDDSEEEW</sequence>
<evidence type="ECO:0000259" key="14">
    <source>
        <dbReference type="SMART" id="SM00663"/>
    </source>
</evidence>
<dbReference type="PANTHER" id="PTHR19376:SF54">
    <property type="entry name" value="DNA-DIRECTED RNA POLYMERASE SUBUNIT BETA"/>
    <property type="match status" value="1"/>
</dbReference>
<dbReference type="SUPFAM" id="SSF64484">
    <property type="entry name" value="beta and beta-prime subunits of DNA dependent RNA-polymerase"/>
    <property type="match status" value="1"/>
</dbReference>
<dbReference type="InterPro" id="IPR044893">
    <property type="entry name" value="RNA_pol_Rpb1_clamp_domain"/>
</dbReference>
<feature type="coiled-coil region" evidence="12">
    <location>
        <begin position="253"/>
        <end position="280"/>
    </location>
</feature>
<dbReference type="Gene3D" id="1.10.150.390">
    <property type="match status" value="1"/>
</dbReference>
<dbReference type="Gene3D" id="2.40.40.20">
    <property type="match status" value="1"/>
</dbReference>
<feature type="binding site" evidence="10">
    <location>
        <position position="68"/>
    </location>
    <ligand>
        <name>Zn(2+)</name>
        <dbReference type="ChEBI" id="CHEBI:29105"/>
        <label>1</label>
    </ligand>
</feature>
<dbReference type="InterPro" id="IPR000722">
    <property type="entry name" value="RNA_pol_asu"/>
</dbReference>
<dbReference type="InterPro" id="IPR006592">
    <property type="entry name" value="RNA_pol_N"/>
</dbReference>
<dbReference type="SMART" id="SM00663">
    <property type="entry name" value="RPOLA_N"/>
    <property type="match status" value="1"/>
</dbReference>
<keyword evidence="3 10" id="KW-0240">DNA-directed RNA polymerase</keyword>
<feature type="region of interest" description="Disordered" evidence="13">
    <location>
        <begin position="1469"/>
        <end position="1491"/>
    </location>
</feature>
<feature type="domain" description="RNA polymerase N-terminal" evidence="14">
    <location>
        <begin position="314"/>
        <end position="595"/>
    </location>
</feature>
<feature type="binding site" evidence="10">
    <location>
        <position position="1110"/>
    </location>
    <ligand>
        <name>Zn(2+)</name>
        <dbReference type="ChEBI" id="CHEBI:29105"/>
        <label>2</label>
    </ligand>
</feature>
<dbReference type="Pfam" id="PF00623">
    <property type="entry name" value="RNA_pol_Rpb1_2"/>
    <property type="match status" value="2"/>
</dbReference>
<dbReference type="Proteomes" id="UP000033750">
    <property type="component" value="Unassembled WGS sequence"/>
</dbReference>
<feature type="binding site" evidence="10">
    <location>
        <position position="1024"/>
    </location>
    <ligand>
        <name>Zn(2+)</name>
        <dbReference type="ChEBI" id="CHEBI:29105"/>
        <label>2</label>
    </ligand>
</feature>
<accession>A0A0F5H0X8</accession>
<dbReference type="Pfam" id="PF05000">
    <property type="entry name" value="RNA_pol_Rpb1_4"/>
    <property type="match status" value="1"/>
</dbReference>
<comment type="caution">
    <text evidence="15">The sequence shown here is derived from an EMBL/GenBank/DDBJ whole genome shotgun (WGS) entry which is preliminary data.</text>
</comment>
<dbReference type="Gene3D" id="1.10.40.90">
    <property type="match status" value="1"/>
</dbReference>
<dbReference type="STRING" id="29561.MM26B8_01590"/>
<comment type="similarity">
    <text evidence="2 10 11">Belongs to the RNA polymerase beta' chain family.</text>
</comment>
<evidence type="ECO:0000256" key="11">
    <source>
        <dbReference type="RuleBase" id="RU004279"/>
    </source>
</evidence>
<name>A0A0F5H0X8_9BACT</name>
<dbReference type="Gene3D" id="2.40.50.100">
    <property type="match status" value="1"/>
</dbReference>
<comment type="function">
    <text evidence="1 10 11">DNA-dependent RNA polymerase catalyzes the transcription of DNA into RNA using the four ribonucleoside triphosphates as substrates.</text>
</comment>
<dbReference type="EC" id="2.7.7.6" evidence="10"/>
<feature type="compositionally biased region" description="Acidic residues" evidence="13">
    <location>
        <begin position="1477"/>
        <end position="1491"/>
    </location>
</feature>
<dbReference type="InterPro" id="IPR038120">
    <property type="entry name" value="Rpb1_funnel_sf"/>
</dbReference>
<keyword evidence="7 10" id="KW-0460">Magnesium</keyword>
<protein>
    <recommendedName>
        <fullName evidence="10">DNA-directed RNA polymerase subunit beta'</fullName>
        <shortName evidence="10">RNAP subunit beta'</shortName>
        <ecNumber evidence="10">2.7.7.6</ecNumber>
    </recommendedName>
    <alternativeName>
        <fullName evidence="10">RNA polymerase subunit beta'</fullName>
    </alternativeName>
    <alternativeName>
        <fullName evidence="10">Transcriptase subunit beta'</fullName>
    </alternativeName>
</protein>
<dbReference type="InterPro" id="IPR012754">
    <property type="entry name" value="DNA-dir_RpoC_beta_prime_bact"/>
</dbReference>
<evidence type="ECO:0000256" key="2">
    <source>
        <dbReference type="ARBA" id="ARBA00006460"/>
    </source>
</evidence>
<evidence type="ECO:0000313" key="15">
    <source>
        <dbReference type="EMBL" id="KKB26944.1"/>
    </source>
</evidence>
<dbReference type="PANTHER" id="PTHR19376">
    <property type="entry name" value="DNA-DIRECTED RNA POLYMERASE"/>
    <property type="match status" value="1"/>
</dbReference>
<evidence type="ECO:0000256" key="1">
    <source>
        <dbReference type="ARBA" id="ARBA00004026"/>
    </source>
</evidence>
<dbReference type="InterPro" id="IPR007083">
    <property type="entry name" value="RNA_pol_Rpb1_4"/>
</dbReference>
<keyword evidence="10" id="KW-0862">Zinc</keyword>
<dbReference type="Pfam" id="PF04998">
    <property type="entry name" value="RNA_pol_Rpb1_5"/>
    <property type="match status" value="1"/>
</dbReference>
<dbReference type="GO" id="GO:0000287">
    <property type="term" value="F:magnesium ion binding"/>
    <property type="evidence" value="ECO:0007669"/>
    <property type="project" value="UniProtKB-UniRule"/>
</dbReference>
<dbReference type="NCBIfam" id="TIGR02386">
    <property type="entry name" value="rpoC_TIGR"/>
    <property type="match status" value="1"/>
</dbReference>
<dbReference type="Gene3D" id="4.10.860.120">
    <property type="entry name" value="RNA polymerase II, clamp domain"/>
    <property type="match status" value="1"/>
</dbReference>
<dbReference type="PATRIC" id="fig|1264554.4.peg.351"/>
<dbReference type="GO" id="GO:0000428">
    <property type="term" value="C:DNA-directed RNA polymerase complex"/>
    <property type="evidence" value="ECO:0007669"/>
    <property type="project" value="UniProtKB-KW"/>
</dbReference>
<feature type="binding site" evidence="10">
    <location>
        <position position="545"/>
    </location>
    <ligand>
        <name>Mg(2+)</name>
        <dbReference type="ChEBI" id="CHEBI:18420"/>
    </ligand>
</feature>
<keyword evidence="5 10" id="KW-0548">Nucleotidyltransferase</keyword>
<comment type="catalytic activity">
    <reaction evidence="9 10 11">
        <text>RNA(n) + a ribonucleoside 5'-triphosphate = RNA(n+1) + diphosphate</text>
        <dbReference type="Rhea" id="RHEA:21248"/>
        <dbReference type="Rhea" id="RHEA-COMP:14527"/>
        <dbReference type="Rhea" id="RHEA-COMP:17342"/>
        <dbReference type="ChEBI" id="CHEBI:33019"/>
        <dbReference type="ChEBI" id="CHEBI:61557"/>
        <dbReference type="ChEBI" id="CHEBI:140395"/>
        <dbReference type="EC" id="2.7.7.6"/>
    </reaction>
</comment>
<dbReference type="Gene3D" id="1.10.132.30">
    <property type="match status" value="1"/>
</dbReference>
<comment type="subunit">
    <text evidence="10">The RNAP catalytic core consists of 2 alpha, 1 beta, 1 beta' and 1 omega subunit. When a sigma factor is associated with the core the holoenzyme is formed, which can initiate transcription.</text>
</comment>